<dbReference type="EMBL" id="BMHE01000054">
    <property type="protein sequence ID" value="GGA08191.1"/>
    <property type="molecule type" value="Genomic_DNA"/>
</dbReference>
<keyword evidence="2" id="KW-1185">Reference proteome</keyword>
<proteinExistence type="predicted"/>
<evidence type="ECO:0000313" key="1">
    <source>
        <dbReference type="EMBL" id="GGA08191.1"/>
    </source>
</evidence>
<reference evidence="2" key="1">
    <citation type="journal article" date="2019" name="Int. J. Syst. Evol. Microbiol.">
        <title>The Global Catalogue of Microorganisms (GCM) 10K type strain sequencing project: providing services to taxonomists for standard genome sequencing and annotation.</title>
        <authorList>
            <consortium name="The Broad Institute Genomics Platform"/>
            <consortium name="The Broad Institute Genome Sequencing Center for Infectious Disease"/>
            <person name="Wu L."/>
            <person name="Ma J."/>
        </authorList>
    </citation>
    <scope>NUCLEOTIDE SEQUENCE [LARGE SCALE GENOMIC DNA]</scope>
    <source>
        <strain evidence="2">CGMCC 1.15043</strain>
    </source>
</reference>
<dbReference type="Proteomes" id="UP000615455">
    <property type="component" value="Unassembled WGS sequence"/>
</dbReference>
<organism evidence="1 2">
    <name type="scientific">Paenibacillus marchantiophytorum</name>
    <dbReference type="NCBI Taxonomy" id="1619310"/>
    <lineage>
        <taxon>Bacteria</taxon>
        <taxon>Bacillati</taxon>
        <taxon>Bacillota</taxon>
        <taxon>Bacilli</taxon>
        <taxon>Bacillales</taxon>
        <taxon>Paenibacillaceae</taxon>
        <taxon>Paenibacillus</taxon>
    </lineage>
</organism>
<evidence type="ECO:0000313" key="2">
    <source>
        <dbReference type="Proteomes" id="UP000615455"/>
    </source>
</evidence>
<protein>
    <submittedName>
        <fullName evidence="1">Uncharacterized protein</fullName>
    </submittedName>
</protein>
<comment type="caution">
    <text evidence="1">The sequence shown here is derived from an EMBL/GenBank/DDBJ whole genome shotgun (WGS) entry which is preliminary data.</text>
</comment>
<accession>A0ABQ1FE15</accession>
<dbReference type="RefSeq" id="WP_189019245.1">
    <property type="nucleotide sequence ID" value="NZ_BMHE01000054.1"/>
</dbReference>
<gene>
    <name evidence="1" type="ORF">GCM10008018_62290</name>
</gene>
<sequence length="73" mass="8256">MMHTKIVVEGKEVLVFFEPNYQGYIHVVAETIIKHLANAQVKKIFDDLGLVNITSQEVTLYSLDGEMETLCIS</sequence>
<name>A0ABQ1FE15_9BACL</name>